<accession>A0A9X1SE12</accession>
<dbReference type="Pfam" id="PF07730">
    <property type="entry name" value="HisKA_3"/>
    <property type="match status" value="1"/>
</dbReference>
<dbReference type="CDD" id="cd16917">
    <property type="entry name" value="HATPase_UhpB-NarQ-NarX-like"/>
    <property type="match status" value="1"/>
</dbReference>
<evidence type="ECO:0000313" key="7">
    <source>
        <dbReference type="Proteomes" id="UP001139158"/>
    </source>
</evidence>
<evidence type="ECO:0000256" key="4">
    <source>
        <dbReference type="SAM" id="Phobius"/>
    </source>
</evidence>
<keyword evidence="1" id="KW-0808">Transferase</keyword>
<keyword evidence="2 6" id="KW-0418">Kinase</keyword>
<dbReference type="GO" id="GO:0000155">
    <property type="term" value="F:phosphorelay sensor kinase activity"/>
    <property type="evidence" value="ECO:0007669"/>
    <property type="project" value="InterPro"/>
</dbReference>
<dbReference type="Proteomes" id="UP001139158">
    <property type="component" value="Unassembled WGS sequence"/>
</dbReference>
<dbReference type="GO" id="GO:0016020">
    <property type="term" value="C:membrane"/>
    <property type="evidence" value="ECO:0007669"/>
    <property type="project" value="InterPro"/>
</dbReference>
<evidence type="ECO:0000256" key="2">
    <source>
        <dbReference type="ARBA" id="ARBA00022777"/>
    </source>
</evidence>
<dbReference type="EMBL" id="JAJFZV010000016">
    <property type="protein sequence ID" value="MCC3299186.1"/>
    <property type="molecule type" value="Genomic_DNA"/>
</dbReference>
<keyword evidence="4" id="KW-0472">Membrane</keyword>
<evidence type="ECO:0000256" key="1">
    <source>
        <dbReference type="ARBA" id="ARBA00022679"/>
    </source>
</evidence>
<reference evidence="6" key="1">
    <citation type="submission" date="2021-10" db="EMBL/GenBank/DDBJ databases">
        <title>Novel species in genus Arthrobacter.</title>
        <authorList>
            <person name="Liu Y."/>
        </authorList>
    </citation>
    <scope>NUCLEOTIDE SEQUENCE</scope>
    <source>
        <strain evidence="6">Zg-Y453</strain>
    </source>
</reference>
<dbReference type="PANTHER" id="PTHR24421:SF59">
    <property type="entry name" value="OXYGEN SENSOR HISTIDINE KINASE NREB"/>
    <property type="match status" value="1"/>
</dbReference>
<feature type="transmembrane region" description="Helical" evidence="4">
    <location>
        <begin position="12"/>
        <end position="30"/>
    </location>
</feature>
<organism evidence="6 7">
    <name type="scientific">Arthrobacter caoxuetaonis</name>
    <dbReference type="NCBI Taxonomy" id="2886935"/>
    <lineage>
        <taxon>Bacteria</taxon>
        <taxon>Bacillati</taxon>
        <taxon>Actinomycetota</taxon>
        <taxon>Actinomycetes</taxon>
        <taxon>Micrococcales</taxon>
        <taxon>Micrococcaceae</taxon>
        <taxon>Arthrobacter</taxon>
    </lineage>
</organism>
<feature type="domain" description="Signal transduction histidine kinase subgroup 3 dimerisation and phosphoacceptor" evidence="5">
    <location>
        <begin position="185"/>
        <end position="247"/>
    </location>
</feature>
<dbReference type="Gene3D" id="3.30.565.10">
    <property type="entry name" value="Histidine kinase-like ATPase, C-terminal domain"/>
    <property type="match status" value="1"/>
</dbReference>
<evidence type="ECO:0000259" key="5">
    <source>
        <dbReference type="Pfam" id="PF07730"/>
    </source>
</evidence>
<name>A0A9X1SE12_9MICC</name>
<keyword evidence="7" id="KW-1185">Reference proteome</keyword>
<feature type="transmembrane region" description="Helical" evidence="4">
    <location>
        <begin position="104"/>
        <end position="124"/>
    </location>
</feature>
<sequence>MRRLGPQDYSGIVTFAVAAAVGLPVAVGAAETLIPRIWWIAVFILFLCCLLAAGVVYVGSRPGHAALAGAVAASWVAVLTAPGVGLLPVILVVTVAVSAYAAPIWAGLVLTGLNTAVLAVSLGASGSQPPGLPAILAFYLLIQLASHLSSASIIAGERMRRELAETNVALRASQLLLAQSVRTAERLRISRELHDLIGHQLTVLTLELETAQHTEGAGARPHVKRANRVARELLSDVRTTVGELRTETADLHAMLAEVVQDLPGLTVQVEVEPGLHPDEEQAAALLRAVQEIATNTLRHSGASTLGVKVSRDGADIVLEAVDNGRGGMPQPGNGLRGLRERFEALGGSVGLDGSCGFRLTARVPAS</sequence>
<dbReference type="InterPro" id="IPR036890">
    <property type="entry name" value="HATPase_C_sf"/>
</dbReference>
<gene>
    <name evidence="6" type="ORF">LJ757_15450</name>
</gene>
<protein>
    <submittedName>
        <fullName evidence="6">Histidine kinase</fullName>
    </submittedName>
</protein>
<keyword evidence="4" id="KW-1133">Transmembrane helix</keyword>
<feature type="transmembrane region" description="Helical" evidence="4">
    <location>
        <begin position="136"/>
        <end position="155"/>
    </location>
</feature>
<dbReference type="PANTHER" id="PTHR24421">
    <property type="entry name" value="NITRATE/NITRITE SENSOR PROTEIN NARX-RELATED"/>
    <property type="match status" value="1"/>
</dbReference>
<dbReference type="RefSeq" id="WP_227897162.1">
    <property type="nucleotide sequence ID" value="NZ_CP099466.1"/>
</dbReference>
<comment type="caution">
    <text evidence="6">The sequence shown here is derived from an EMBL/GenBank/DDBJ whole genome shotgun (WGS) entry which is preliminary data.</text>
</comment>
<dbReference type="InterPro" id="IPR011712">
    <property type="entry name" value="Sig_transdc_His_kin_sub3_dim/P"/>
</dbReference>
<proteinExistence type="predicted"/>
<evidence type="ECO:0000313" key="6">
    <source>
        <dbReference type="EMBL" id="MCC3299186.1"/>
    </source>
</evidence>
<dbReference type="InterPro" id="IPR050482">
    <property type="entry name" value="Sensor_HK_TwoCompSys"/>
</dbReference>
<dbReference type="AlphaFoldDB" id="A0A9X1SE12"/>
<dbReference type="SUPFAM" id="SSF55874">
    <property type="entry name" value="ATPase domain of HSP90 chaperone/DNA topoisomerase II/histidine kinase"/>
    <property type="match status" value="1"/>
</dbReference>
<keyword evidence="4" id="KW-0812">Transmembrane</keyword>
<keyword evidence="3" id="KW-0902">Two-component regulatory system</keyword>
<dbReference type="Gene3D" id="1.20.5.1930">
    <property type="match status" value="1"/>
</dbReference>
<dbReference type="GO" id="GO:0046983">
    <property type="term" value="F:protein dimerization activity"/>
    <property type="evidence" value="ECO:0007669"/>
    <property type="project" value="InterPro"/>
</dbReference>
<feature type="transmembrane region" description="Helical" evidence="4">
    <location>
        <begin position="72"/>
        <end position="97"/>
    </location>
</feature>
<evidence type="ECO:0000256" key="3">
    <source>
        <dbReference type="ARBA" id="ARBA00023012"/>
    </source>
</evidence>
<feature type="transmembrane region" description="Helical" evidence="4">
    <location>
        <begin position="37"/>
        <end position="60"/>
    </location>
</feature>